<reference evidence="3" key="1">
    <citation type="submission" date="2020-11" db="EMBL/GenBank/DDBJ databases">
        <authorList>
            <consortium name="DOE Joint Genome Institute"/>
            <person name="Ahrendt S."/>
            <person name="Riley R."/>
            <person name="Andreopoulos W."/>
            <person name="Labutti K."/>
            <person name="Pangilinan J."/>
            <person name="Ruiz-Duenas F.J."/>
            <person name="Barrasa J.M."/>
            <person name="Sanchez-Garcia M."/>
            <person name="Camarero S."/>
            <person name="Miyauchi S."/>
            <person name="Serrano A."/>
            <person name="Linde D."/>
            <person name="Babiker R."/>
            <person name="Drula E."/>
            <person name="Ayuso-Fernandez I."/>
            <person name="Pacheco R."/>
            <person name="Padilla G."/>
            <person name="Ferreira P."/>
            <person name="Barriuso J."/>
            <person name="Kellner H."/>
            <person name="Castanera R."/>
            <person name="Alfaro M."/>
            <person name="Ramirez L."/>
            <person name="Pisabarro A.G."/>
            <person name="Kuo A."/>
            <person name="Tritt A."/>
            <person name="Lipzen A."/>
            <person name="He G."/>
            <person name="Yan M."/>
            <person name="Ng V."/>
            <person name="Cullen D."/>
            <person name="Martin F."/>
            <person name="Rosso M.-N."/>
            <person name="Henrissat B."/>
            <person name="Hibbett D."/>
            <person name="Martinez A.T."/>
            <person name="Grigoriev I.V."/>
        </authorList>
    </citation>
    <scope>NUCLEOTIDE SEQUENCE</scope>
    <source>
        <strain evidence="3">CBS 506.95</strain>
    </source>
</reference>
<keyword evidence="4" id="KW-1185">Reference proteome</keyword>
<dbReference type="OrthoDB" id="2688364at2759"/>
<feature type="region of interest" description="Disordered" evidence="1">
    <location>
        <begin position="545"/>
        <end position="564"/>
    </location>
</feature>
<dbReference type="InterPro" id="IPR036047">
    <property type="entry name" value="F-box-like_dom_sf"/>
</dbReference>
<evidence type="ECO:0000313" key="4">
    <source>
        <dbReference type="Proteomes" id="UP000807306"/>
    </source>
</evidence>
<proteinExistence type="predicted"/>
<organism evidence="3 4">
    <name type="scientific">Crepidotus variabilis</name>
    <dbReference type="NCBI Taxonomy" id="179855"/>
    <lineage>
        <taxon>Eukaryota</taxon>
        <taxon>Fungi</taxon>
        <taxon>Dikarya</taxon>
        <taxon>Basidiomycota</taxon>
        <taxon>Agaricomycotina</taxon>
        <taxon>Agaricomycetes</taxon>
        <taxon>Agaricomycetidae</taxon>
        <taxon>Agaricales</taxon>
        <taxon>Agaricineae</taxon>
        <taxon>Crepidotaceae</taxon>
        <taxon>Crepidotus</taxon>
    </lineage>
</organism>
<dbReference type="Gene3D" id="1.20.1280.50">
    <property type="match status" value="1"/>
</dbReference>
<feature type="compositionally biased region" description="Polar residues" evidence="1">
    <location>
        <begin position="554"/>
        <end position="564"/>
    </location>
</feature>
<dbReference type="SMART" id="SM00256">
    <property type="entry name" value="FBOX"/>
    <property type="match status" value="1"/>
</dbReference>
<dbReference type="CDD" id="cd09917">
    <property type="entry name" value="F-box_SF"/>
    <property type="match status" value="1"/>
</dbReference>
<feature type="domain" description="F-box" evidence="2">
    <location>
        <begin position="3"/>
        <end position="49"/>
    </location>
</feature>
<evidence type="ECO:0000256" key="1">
    <source>
        <dbReference type="SAM" id="MobiDB-lite"/>
    </source>
</evidence>
<gene>
    <name evidence="3" type="ORF">CPB83DRAFT_888015</name>
</gene>
<name>A0A9P6EUP1_9AGAR</name>
<evidence type="ECO:0000313" key="3">
    <source>
        <dbReference type="EMBL" id="KAF9535285.1"/>
    </source>
</evidence>
<dbReference type="Proteomes" id="UP000807306">
    <property type="component" value="Unassembled WGS sequence"/>
</dbReference>
<evidence type="ECO:0000259" key="2">
    <source>
        <dbReference type="PROSITE" id="PS50181"/>
    </source>
</evidence>
<dbReference type="PROSITE" id="PS50181">
    <property type="entry name" value="FBOX"/>
    <property type="match status" value="1"/>
</dbReference>
<dbReference type="InterPro" id="IPR001810">
    <property type="entry name" value="F-box_dom"/>
</dbReference>
<comment type="caution">
    <text evidence="3">The sequence shown here is derived from an EMBL/GenBank/DDBJ whole genome shotgun (WGS) entry which is preliminary data.</text>
</comment>
<dbReference type="AlphaFoldDB" id="A0A9P6EUP1"/>
<accession>A0A9P6EUP1</accession>
<dbReference type="Pfam" id="PF12937">
    <property type="entry name" value="F-box-like"/>
    <property type="match status" value="1"/>
</dbReference>
<sequence length="564" mass="64686">MESVSLADLPPELQLRILEYLEPSDVFRLRRTCKALHHVSRERTLWISILCRLMDQNTIFEPSFSIPRMSLLQLEYAATSPDRWLRLVHRGGIQNGSEEPMLLRPCHSVVLEDEDEDEDEDEASHSSTSILQNILSLHLVLGGRYLITVSDLWLAVWDLEALGRVDLTNATPLAVTSAIFNRVLLAHRTPDKQGLRILLTSYGDTTYDFYIYEIYPQQKDPKLLKIAQCTVGNTGLGMSIYSMSKNYLLFLRHSSLNLWNFSIGKWCSMSIDWRHHQTIVTESTIAILYDDHVKVWSIPEERHFTRDFAQTSGTAPSFPPACTIQIPSSEDQGVQQCEGLCDWYSGTSQRQFFDYQYIDSQYFRRFELHIHGDLSHGEIIEHDIISNFHDNPWFEPGLVCNNHVVAYWMAENRIHVRTNIVSTGRREKIKTAAEHHEIHDRETMNSSPECNGSTFILLADDSLVEEGFYLCNFCPFSGRLVYVHESGKVMIFDFLSRPPLDDSISLVYLSPRLVNEDSSFHQTPKPANVSELNIKSARLRQLPLDSNDRRRLGSPNSEESTATT</sequence>
<protein>
    <recommendedName>
        <fullName evidence="2">F-box domain-containing protein</fullName>
    </recommendedName>
</protein>
<dbReference type="SUPFAM" id="SSF81383">
    <property type="entry name" value="F-box domain"/>
    <property type="match status" value="1"/>
</dbReference>
<dbReference type="EMBL" id="MU157824">
    <property type="protein sequence ID" value="KAF9535285.1"/>
    <property type="molecule type" value="Genomic_DNA"/>
</dbReference>